<dbReference type="Pfam" id="PF00528">
    <property type="entry name" value="BPD_transp_1"/>
    <property type="match status" value="1"/>
</dbReference>
<dbReference type="InterPro" id="IPR050901">
    <property type="entry name" value="BP-dep_ABC_trans_perm"/>
</dbReference>
<keyword evidence="5 7" id="KW-1133">Transmembrane helix</keyword>
<dbReference type="AlphaFoldDB" id="A0A1I0HKE7"/>
<dbReference type="InterPro" id="IPR035906">
    <property type="entry name" value="MetI-like_sf"/>
</dbReference>
<dbReference type="SUPFAM" id="SSF161098">
    <property type="entry name" value="MetI-like"/>
    <property type="match status" value="1"/>
</dbReference>
<evidence type="ECO:0000256" key="3">
    <source>
        <dbReference type="ARBA" id="ARBA00022475"/>
    </source>
</evidence>
<accession>A0A1I0HKE7</accession>
<dbReference type="GO" id="GO:0055085">
    <property type="term" value="P:transmembrane transport"/>
    <property type="evidence" value="ECO:0007669"/>
    <property type="project" value="InterPro"/>
</dbReference>
<evidence type="ECO:0000259" key="8">
    <source>
        <dbReference type="PROSITE" id="PS50928"/>
    </source>
</evidence>
<proteinExistence type="inferred from homology"/>
<dbReference type="RefSeq" id="WP_092365450.1">
    <property type="nucleotide sequence ID" value="NZ_DAINWJ010000097.1"/>
</dbReference>
<gene>
    <name evidence="9" type="ORF">SAMN05216313_11647</name>
</gene>
<sequence>MKKRMHPAIIVKILLIVGICAFSLFPILWCLSTSLKPESQIYEVPPRWIPREVTWVHYGQILRDSNMLHYFKNTVILATGTTLITMTVSVLAAYGFSRYKFTGSRCLIWTILFARVLPRVAVIIPYYIILKELKMINTYPGLILVYLTICLPVAVWMLKGYFDNLPIEVEEAAVVDGCSPFRVLVEIVIPMCKPILATVAMNAFVLSWNEFLFALTMTDGKAMRPISVGLAFFIDEMGVHWGPLMAASILMSIPAVIFFSLAQNQMVRGLSAGAVKG</sequence>
<dbReference type="Proteomes" id="UP000198508">
    <property type="component" value="Unassembled WGS sequence"/>
</dbReference>
<evidence type="ECO:0000256" key="2">
    <source>
        <dbReference type="ARBA" id="ARBA00022448"/>
    </source>
</evidence>
<dbReference type="STRING" id="460384.SAMN05216313_11647"/>
<feature type="domain" description="ABC transmembrane type-1" evidence="8">
    <location>
        <begin position="71"/>
        <end position="262"/>
    </location>
</feature>
<evidence type="ECO:0000256" key="5">
    <source>
        <dbReference type="ARBA" id="ARBA00022989"/>
    </source>
</evidence>
<comment type="subcellular location">
    <subcellularLocation>
        <location evidence="1 7">Cell membrane</location>
        <topology evidence="1 7">Multi-pass membrane protein</topology>
    </subcellularLocation>
</comment>
<evidence type="ECO:0000256" key="1">
    <source>
        <dbReference type="ARBA" id="ARBA00004651"/>
    </source>
</evidence>
<dbReference type="InterPro" id="IPR000515">
    <property type="entry name" value="MetI-like"/>
</dbReference>
<dbReference type="EMBL" id="FOIM01000016">
    <property type="protein sequence ID" value="SET83563.1"/>
    <property type="molecule type" value="Genomic_DNA"/>
</dbReference>
<dbReference type="GeneID" id="93277448"/>
<feature type="transmembrane region" description="Helical" evidence="7">
    <location>
        <begin position="141"/>
        <end position="158"/>
    </location>
</feature>
<dbReference type="PROSITE" id="PS50928">
    <property type="entry name" value="ABC_TM1"/>
    <property type="match status" value="1"/>
</dbReference>
<reference evidence="10" key="1">
    <citation type="submission" date="2016-10" db="EMBL/GenBank/DDBJ databases">
        <authorList>
            <person name="Varghese N."/>
            <person name="Submissions S."/>
        </authorList>
    </citation>
    <scope>NUCLEOTIDE SEQUENCE [LARGE SCALE GENOMIC DNA]</scope>
    <source>
        <strain evidence="10">NLAE-zl-G277</strain>
    </source>
</reference>
<feature type="transmembrane region" description="Helical" evidence="7">
    <location>
        <begin position="75"/>
        <end position="94"/>
    </location>
</feature>
<dbReference type="PANTHER" id="PTHR32243:SF18">
    <property type="entry name" value="INNER MEMBRANE ABC TRANSPORTER PERMEASE PROTEIN YCJP"/>
    <property type="match status" value="1"/>
</dbReference>
<keyword evidence="10" id="KW-1185">Reference proteome</keyword>
<comment type="similarity">
    <text evidence="7">Belongs to the binding-protein-dependent transport system permease family.</text>
</comment>
<keyword evidence="6 7" id="KW-0472">Membrane</keyword>
<evidence type="ECO:0000313" key="9">
    <source>
        <dbReference type="EMBL" id="SET83563.1"/>
    </source>
</evidence>
<evidence type="ECO:0000256" key="7">
    <source>
        <dbReference type="RuleBase" id="RU363032"/>
    </source>
</evidence>
<dbReference type="Gene3D" id="1.10.3720.10">
    <property type="entry name" value="MetI-like"/>
    <property type="match status" value="1"/>
</dbReference>
<feature type="transmembrane region" description="Helical" evidence="7">
    <location>
        <begin position="238"/>
        <end position="261"/>
    </location>
</feature>
<keyword evidence="3" id="KW-1003">Cell membrane</keyword>
<dbReference type="PANTHER" id="PTHR32243">
    <property type="entry name" value="MALTOSE TRANSPORT SYSTEM PERMEASE-RELATED"/>
    <property type="match status" value="1"/>
</dbReference>
<name>A0A1I0HKE7_9FIRM</name>
<feature type="transmembrane region" description="Helical" evidence="7">
    <location>
        <begin position="195"/>
        <end position="218"/>
    </location>
</feature>
<keyword evidence="4 7" id="KW-0812">Transmembrane</keyword>
<organism evidence="9 10">
    <name type="scientific">Enterocloster lavalensis</name>
    <dbReference type="NCBI Taxonomy" id="460384"/>
    <lineage>
        <taxon>Bacteria</taxon>
        <taxon>Bacillati</taxon>
        <taxon>Bacillota</taxon>
        <taxon>Clostridia</taxon>
        <taxon>Lachnospirales</taxon>
        <taxon>Lachnospiraceae</taxon>
        <taxon>Enterocloster</taxon>
    </lineage>
</organism>
<evidence type="ECO:0000256" key="4">
    <source>
        <dbReference type="ARBA" id="ARBA00022692"/>
    </source>
</evidence>
<protein>
    <submittedName>
        <fullName evidence="9">Carbohydrate ABC transporter membrane protein 2, CUT1 family</fullName>
    </submittedName>
</protein>
<feature type="transmembrane region" description="Helical" evidence="7">
    <location>
        <begin position="106"/>
        <end position="129"/>
    </location>
</feature>
<keyword evidence="2 7" id="KW-0813">Transport</keyword>
<dbReference type="GO" id="GO:0005886">
    <property type="term" value="C:plasma membrane"/>
    <property type="evidence" value="ECO:0007669"/>
    <property type="project" value="UniProtKB-SubCell"/>
</dbReference>
<dbReference type="CDD" id="cd06261">
    <property type="entry name" value="TM_PBP2"/>
    <property type="match status" value="1"/>
</dbReference>
<evidence type="ECO:0000313" key="10">
    <source>
        <dbReference type="Proteomes" id="UP000198508"/>
    </source>
</evidence>
<evidence type="ECO:0000256" key="6">
    <source>
        <dbReference type="ARBA" id="ARBA00023136"/>
    </source>
</evidence>
<feature type="transmembrane region" description="Helical" evidence="7">
    <location>
        <begin position="9"/>
        <end position="29"/>
    </location>
</feature>